<dbReference type="Gene3D" id="3.90.820.10">
    <property type="entry name" value="Structural Genomics, Unknown Function 30-nov-00 1gh9 Mol_id"/>
    <property type="match status" value="1"/>
</dbReference>
<evidence type="ECO:0000313" key="2">
    <source>
        <dbReference type="EMBL" id="MBE1162048.1"/>
    </source>
</evidence>
<sequence>MHSNPFEATDGEFIALMNDEGQYSLWPTSIPVPAGWAAQTAPMSRENCLGYIEQHWTDMRPNSLVAAMS</sequence>
<dbReference type="InterPro" id="IPR005153">
    <property type="entry name" value="MbtH-like_dom"/>
</dbReference>
<organism evidence="2 3">
    <name type="scientific">Dyella acidiphila</name>
    <dbReference type="NCBI Taxonomy" id="2775866"/>
    <lineage>
        <taxon>Bacteria</taxon>
        <taxon>Pseudomonadati</taxon>
        <taxon>Pseudomonadota</taxon>
        <taxon>Gammaproteobacteria</taxon>
        <taxon>Lysobacterales</taxon>
        <taxon>Rhodanobacteraceae</taxon>
        <taxon>Dyella</taxon>
    </lineage>
</organism>
<evidence type="ECO:0000313" key="3">
    <source>
        <dbReference type="Proteomes" id="UP000651010"/>
    </source>
</evidence>
<dbReference type="SUPFAM" id="SSF160582">
    <property type="entry name" value="MbtH-like"/>
    <property type="match status" value="1"/>
</dbReference>
<name>A0ABR9GDC2_9GAMM</name>
<feature type="domain" description="MbtH-like" evidence="1">
    <location>
        <begin position="4"/>
        <end position="54"/>
    </location>
</feature>
<dbReference type="RefSeq" id="WP_192556880.1">
    <property type="nucleotide sequence ID" value="NZ_JACZZA010000011.1"/>
</dbReference>
<dbReference type="InterPro" id="IPR037407">
    <property type="entry name" value="MLP_fam"/>
</dbReference>
<reference evidence="2 3" key="1">
    <citation type="submission" date="2020-09" db="EMBL/GenBank/DDBJ databases">
        <title>Dyella sp. 7MK23 isolated from forest soil.</title>
        <authorList>
            <person name="Fu J."/>
        </authorList>
    </citation>
    <scope>NUCLEOTIDE SEQUENCE [LARGE SCALE GENOMIC DNA]</scope>
    <source>
        <strain evidence="2 3">7MK23</strain>
    </source>
</reference>
<accession>A0ABR9GDC2</accession>
<gene>
    <name evidence="2" type="ORF">IGX34_16815</name>
</gene>
<dbReference type="InterPro" id="IPR038020">
    <property type="entry name" value="MbtH-like_sf"/>
</dbReference>
<dbReference type="PANTHER" id="PTHR38444:SF1">
    <property type="entry name" value="ENTEROBACTIN BIOSYNTHESIS PROTEIN YBDZ"/>
    <property type="match status" value="1"/>
</dbReference>
<dbReference type="Proteomes" id="UP000651010">
    <property type="component" value="Unassembled WGS sequence"/>
</dbReference>
<dbReference type="PANTHER" id="PTHR38444">
    <property type="entry name" value="ENTEROBACTIN BIOSYNTHESIS PROTEIN YBDZ"/>
    <property type="match status" value="1"/>
</dbReference>
<comment type="caution">
    <text evidence="2">The sequence shown here is derived from an EMBL/GenBank/DDBJ whole genome shotgun (WGS) entry which is preliminary data.</text>
</comment>
<evidence type="ECO:0000259" key="1">
    <source>
        <dbReference type="SMART" id="SM00923"/>
    </source>
</evidence>
<dbReference type="SMART" id="SM00923">
    <property type="entry name" value="MbtH"/>
    <property type="match status" value="1"/>
</dbReference>
<protein>
    <submittedName>
        <fullName evidence="2">MbtH family NRPS accessory protein</fullName>
    </submittedName>
</protein>
<dbReference type="EMBL" id="JACZZA010000011">
    <property type="protein sequence ID" value="MBE1162048.1"/>
    <property type="molecule type" value="Genomic_DNA"/>
</dbReference>
<proteinExistence type="predicted"/>
<dbReference type="Pfam" id="PF03621">
    <property type="entry name" value="MbtH"/>
    <property type="match status" value="1"/>
</dbReference>
<keyword evidence="3" id="KW-1185">Reference proteome</keyword>